<dbReference type="EMBL" id="LAZL01000011">
    <property type="protein sequence ID" value="KMT65475.1"/>
    <property type="molecule type" value="Genomic_DNA"/>
</dbReference>
<evidence type="ECO:0000313" key="1">
    <source>
        <dbReference type="EMBL" id="KMT65475.1"/>
    </source>
</evidence>
<accession>A0A0J8GRN2</accession>
<protein>
    <submittedName>
        <fullName evidence="1">Uncharacterized protein</fullName>
    </submittedName>
</protein>
<dbReference type="Proteomes" id="UP000037600">
    <property type="component" value="Unassembled WGS sequence"/>
</dbReference>
<dbReference type="PATRIC" id="fig|1513271.3.peg.1829"/>
<reference evidence="1 2" key="1">
    <citation type="submission" date="2015-04" db="EMBL/GenBank/DDBJ databases">
        <title>Draft Genome Sequence of the Novel Agar-Digesting Marine Bacterium Q1.</title>
        <authorList>
            <person name="Li Y."/>
            <person name="Li D."/>
            <person name="Chen G."/>
            <person name="Du Z."/>
        </authorList>
    </citation>
    <scope>NUCLEOTIDE SEQUENCE [LARGE SCALE GENOMIC DNA]</scope>
    <source>
        <strain evidence="1 2">Q1</strain>
    </source>
</reference>
<dbReference type="PROSITE" id="PS51257">
    <property type="entry name" value="PROKAR_LIPOPROTEIN"/>
    <property type="match status" value="1"/>
</dbReference>
<sequence length="960" mass="104212">MISKQFKTTQVAAAVLSILLISACSEDVKKPSDNRESTPEKFTFSQSGTSKDLNYTSANQVDLSLNEFNGTEQIISFKPDQLIVSGLGQFKKHTFELIAADTITVPNPSACPSDDNYMVNVPYKHTFVRADVKPTKAGTGVTGSTAVTSVIDGDEFSIDFLVPNGFYNMSYQAGLEYAGEKFDFALTTPSPSDIYRDDQIEFDWSALEDKDGNRKVVADGQTILIKAKTPIQGLSNYYKSEFSFVSDMDTLIGETEDNKAIVEPVAKISIYSTDDFKDADMLPYSACGQNGDYLQVAFNIPDYTYDQTYRAQLTWDYEVVDYEMIQSTDDEGANLFDDLGNPIMEPKRDERGIPVVIGRTAKTQIIPFEVVTASKDTVFDTIDPDYFIDDPRNSGAELSTSEQVVELIYTVNLQGYNSVLPVSVSATDADGNPLIGKVLYSIDGQFFSDAAGAEIAPGQNLLVKVISPETFVTSIKPSLAVGDETFTWVVKTKADPSLPVLSASFEYPAPVSATASNSVILRGKASLNTSDALTEANLLINGNPVTTYDSATGIWTYQADITSTAAGDDIEFILTSDVDDSITPFDAINLKPLKVSVRKLADKDTLFPENAGDFKDLVDVAIDGRGGFPVFYLGEKEGKQVTEFKMVSSPEKLTAPLELFGANEVDKKIGGLTINNYRPAADGNYLIRHGWQGPALRVSDLSNYPNLKNKATPDAYIDGLSNTLWDARQTVMSEDGVTIYASGNDGLATYTLNYNLEGTPLSQTDTTTHRKWVSKKTFGTTSNYSGTVSTDLLYIGEGENRKEYIITLAQSSNDTGNTAKVFATIRKDIYNESTPLTELSLVDIDDVSAAKELPASYSIAVDNANLKAYIAFGNQVAELDLSNITAIVDATPSGGAATENTTVKILNLQSTENTIGELSSIVTEGGLPYLVATDKTESALYAIDQHTGEVVYLLQASNKD</sequence>
<proteinExistence type="predicted"/>
<comment type="caution">
    <text evidence="1">The sequence shown here is derived from an EMBL/GenBank/DDBJ whole genome shotgun (WGS) entry which is preliminary data.</text>
</comment>
<evidence type="ECO:0000313" key="2">
    <source>
        <dbReference type="Proteomes" id="UP000037600"/>
    </source>
</evidence>
<keyword evidence="2" id="KW-1185">Reference proteome</keyword>
<name>A0A0J8GRN2_9ALTE</name>
<organism evidence="1 2">
    <name type="scientific">Catenovulum maritimum</name>
    <dbReference type="NCBI Taxonomy" id="1513271"/>
    <lineage>
        <taxon>Bacteria</taxon>
        <taxon>Pseudomonadati</taxon>
        <taxon>Pseudomonadota</taxon>
        <taxon>Gammaproteobacteria</taxon>
        <taxon>Alteromonadales</taxon>
        <taxon>Alteromonadaceae</taxon>
        <taxon>Catenovulum</taxon>
    </lineage>
</organism>
<dbReference type="STRING" id="1513271.XM47_08985"/>
<dbReference type="RefSeq" id="WP_048691771.1">
    <property type="nucleotide sequence ID" value="NZ_KQ130488.1"/>
</dbReference>
<dbReference type="AlphaFoldDB" id="A0A0J8GRN2"/>
<dbReference type="OrthoDB" id="6375705at2"/>
<gene>
    <name evidence="1" type="ORF">XM47_08985</name>
</gene>